<evidence type="ECO:0000313" key="6">
    <source>
        <dbReference type="EMBL" id="KAF7275243.1"/>
    </source>
</evidence>
<dbReference type="InterPro" id="IPR044004">
    <property type="entry name" value="TSP1_spondin_dom"/>
</dbReference>
<keyword evidence="3" id="KW-0325">Glycoprotein</keyword>
<feature type="region of interest" description="Disordered" evidence="4">
    <location>
        <begin position="36"/>
        <end position="57"/>
    </location>
</feature>
<dbReference type="Gene3D" id="2.20.100.10">
    <property type="entry name" value="Thrombospondin type-1 (TSP1) repeat"/>
    <property type="match status" value="1"/>
</dbReference>
<keyword evidence="1" id="KW-0732">Signal</keyword>
<evidence type="ECO:0000256" key="2">
    <source>
        <dbReference type="ARBA" id="ARBA00023157"/>
    </source>
</evidence>
<evidence type="ECO:0000259" key="5">
    <source>
        <dbReference type="Pfam" id="PF19028"/>
    </source>
</evidence>
<keyword evidence="2" id="KW-1015">Disulfide bond</keyword>
<dbReference type="AlphaFoldDB" id="A0A834IC26"/>
<gene>
    <name evidence="6" type="ORF">GWI33_012048</name>
</gene>
<dbReference type="PROSITE" id="PS50092">
    <property type="entry name" value="TSP1"/>
    <property type="match status" value="1"/>
</dbReference>
<organism evidence="6 7">
    <name type="scientific">Rhynchophorus ferrugineus</name>
    <name type="common">Red palm weevil</name>
    <name type="synonym">Curculio ferrugineus</name>
    <dbReference type="NCBI Taxonomy" id="354439"/>
    <lineage>
        <taxon>Eukaryota</taxon>
        <taxon>Metazoa</taxon>
        <taxon>Ecdysozoa</taxon>
        <taxon>Arthropoda</taxon>
        <taxon>Hexapoda</taxon>
        <taxon>Insecta</taxon>
        <taxon>Pterygota</taxon>
        <taxon>Neoptera</taxon>
        <taxon>Endopterygota</taxon>
        <taxon>Coleoptera</taxon>
        <taxon>Polyphaga</taxon>
        <taxon>Cucujiformia</taxon>
        <taxon>Curculionidae</taxon>
        <taxon>Dryophthorinae</taxon>
        <taxon>Rhynchophorus</taxon>
    </lineage>
</organism>
<accession>A0A834IC26</accession>
<dbReference type="FunFam" id="2.20.100.10:FF:000026">
    <property type="entry name" value="Spondin 1"/>
    <property type="match status" value="1"/>
</dbReference>
<evidence type="ECO:0000256" key="1">
    <source>
        <dbReference type="ARBA" id="ARBA00022729"/>
    </source>
</evidence>
<evidence type="ECO:0000313" key="7">
    <source>
        <dbReference type="Proteomes" id="UP000625711"/>
    </source>
</evidence>
<dbReference type="Pfam" id="PF19028">
    <property type="entry name" value="TSP1_spondin"/>
    <property type="match status" value="1"/>
</dbReference>
<dbReference type="EMBL" id="JAACXV010010983">
    <property type="protein sequence ID" value="KAF7275243.1"/>
    <property type="molecule type" value="Genomic_DNA"/>
</dbReference>
<dbReference type="SMART" id="SM00209">
    <property type="entry name" value="TSP1"/>
    <property type="match status" value="1"/>
</dbReference>
<dbReference type="PANTHER" id="PTHR20920">
    <property type="entry name" value="RPE-SPONDIN"/>
    <property type="match status" value="1"/>
</dbReference>
<keyword evidence="7" id="KW-1185">Reference proteome</keyword>
<dbReference type="SUPFAM" id="SSF82895">
    <property type="entry name" value="TSP-1 type 1 repeat"/>
    <property type="match status" value="1"/>
</dbReference>
<dbReference type="InterPro" id="IPR036383">
    <property type="entry name" value="TSP1_rpt_sf"/>
</dbReference>
<dbReference type="InterPro" id="IPR000884">
    <property type="entry name" value="TSP1_rpt"/>
</dbReference>
<sequence>HPNEIPVTSSAPFPAVVPRGDKEAILNSIADSYINQNNDKTQHKKYRKLKKTPRKIRPPRDCRVSEWSEWSSCSKSCGIGEMQRKREVIKHARRGGRVCPRLIETKWCGSARSCNKEYFNY</sequence>
<dbReference type="InterPro" id="IPR039942">
    <property type="entry name" value="SBSPO"/>
</dbReference>
<feature type="non-terminal residue" evidence="6">
    <location>
        <position position="1"/>
    </location>
</feature>
<evidence type="ECO:0000256" key="4">
    <source>
        <dbReference type="SAM" id="MobiDB-lite"/>
    </source>
</evidence>
<dbReference type="OrthoDB" id="6090599at2759"/>
<name>A0A834IC26_RHYFE</name>
<reference evidence="6" key="1">
    <citation type="submission" date="2020-08" db="EMBL/GenBank/DDBJ databases">
        <title>Genome sequencing and assembly of the red palm weevil Rhynchophorus ferrugineus.</title>
        <authorList>
            <person name="Dias G.B."/>
            <person name="Bergman C.M."/>
            <person name="Manee M."/>
        </authorList>
    </citation>
    <scope>NUCLEOTIDE SEQUENCE</scope>
    <source>
        <strain evidence="6">AA-2017</strain>
        <tissue evidence="6">Whole larva</tissue>
    </source>
</reference>
<evidence type="ECO:0000256" key="3">
    <source>
        <dbReference type="ARBA" id="ARBA00023180"/>
    </source>
</evidence>
<comment type="caution">
    <text evidence="6">The sequence shown here is derived from an EMBL/GenBank/DDBJ whole genome shotgun (WGS) entry which is preliminary data.</text>
</comment>
<protein>
    <recommendedName>
        <fullName evidence="5">Spondin-like TSP1 domain-containing protein</fullName>
    </recommendedName>
</protein>
<feature type="domain" description="Spondin-like TSP1" evidence="5">
    <location>
        <begin position="62"/>
        <end position="112"/>
    </location>
</feature>
<dbReference type="Proteomes" id="UP000625711">
    <property type="component" value="Unassembled WGS sequence"/>
</dbReference>
<feature type="compositionally biased region" description="Basic residues" evidence="4">
    <location>
        <begin position="42"/>
        <end position="57"/>
    </location>
</feature>
<dbReference type="PANTHER" id="PTHR20920:SF5">
    <property type="entry name" value="SMB DOMAIN-CONTAINING PROTEIN"/>
    <property type="match status" value="1"/>
</dbReference>
<proteinExistence type="predicted"/>